<organism evidence="3">
    <name type="scientific">Trypanosoma vivax (strain Y486)</name>
    <dbReference type="NCBI Taxonomy" id="1055687"/>
    <lineage>
        <taxon>Eukaryota</taxon>
        <taxon>Discoba</taxon>
        <taxon>Euglenozoa</taxon>
        <taxon>Kinetoplastea</taxon>
        <taxon>Metakinetoplastina</taxon>
        <taxon>Trypanosomatida</taxon>
        <taxon>Trypanosomatidae</taxon>
        <taxon>Trypanosoma</taxon>
        <taxon>Duttonella</taxon>
    </lineage>
</organism>
<dbReference type="PROSITE" id="PS50105">
    <property type="entry name" value="SAM_DOMAIN"/>
    <property type="match status" value="1"/>
</dbReference>
<feature type="domain" description="SAM" evidence="2">
    <location>
        <begin position="52"/>
        <end position="118"/>
    </location>
</feature>
<dbReference type="InterPro" id="IPR013761">
    <property type="entry name" value="SAM/pointed_sf"/>
</dbReference>
<evidence type="ECO:0000259" key="2">
    <source>
        <dbReference type="PROSITE" id="PS50105"/>
    </source>
</evidence>
<dbReference type="VEuPathDB" id="TriTrypDB:TvY486_0302490"/>
<evidence type="ECO:0000313" key="3">
    <source>
        <dbReference type="EMBL" id="CCC47062.1"/>
    </source>
</evidence>
<reference evidence="3" key="1">
    <citation type="journal article" date="2012" name="Proc. Natl. Acad. Sci. U.S.A.">
        <title>Antigenic diversity is generated by distinct evolutionary mechanisms in African trypanosome species.</title>
        <authorList>
            <person name="Jackson A.P."/>
            <person name="Berry A."/>
            <person name="Aslett M."/>
            <person name="Allison H.C."/>
            <person name="Burton P."/>
            <person name="Vavrova-Anderson J."/>
            <person name="Brown R."/>
            <person name="Browne H."/>
            <person name="Corton N."/>
            <person name="Hauser H."/>
            <person name="Gamble J."/>
            <person name="Gilderthorp R."/>
            <person name="Marcello L."/>
            <person name="McQuillan J."/>
            <person name="Otto T.D."/>
            <person name="Quail M.A."/>
            <person name="Sanders M.J."/>
            <person name="van Tonder A."/>
            <person name="Ginger M.L."/>
            <person name="Field M.C."/>
            <person name="Barry J.D."/>
            <person name="Hertz-Fowler C."/>
            <person name="Berriman M."/>
        </authorList>
    </citation>
    <scope>NUCLEOTIDE SEQUENCE</scope>
    <source>
        <strain evidence="3">Y486</strain>
    </source>
</reference>
<feature type="compositionally biased region" description="Acidic residues" evidence="1">
    <location>
        <begin position="1030"/>
        <end position="1056"/>
    </location>
</feature>
<dbReference type="InterPro" id="IPR001660">
    <property type="entry name" value="SAM"/>
</dbReference>
<feature type="compositionally biased region" description="Acidic residues" evidence="1">
    <location>
        <begin position="741"/>
        <end position="762"/>
    </location>
</feature>
<accession>G0TSY2</accession>
<proteinExistence type="predicted"/>
<dbReference type="OMA" id="EQMTNRE"/>
<gene>
    <name evidence="3" type="ORF">TVY486_0302490</name>
</gene>
<evidence type="ECO:0000256" key="1">
    <source>
        <dbReference type="SAM" id="MobiDB-lite"/>
    </source>
</evidence>
<name>G0TSY2_TRYVY</name>
<dbReference type="EMBL" id="HE573019">
    <property type="protein sequence ID" value="CCC47062.1"/>
    <property type="molecule type" value="Genomic_DNA"/>
</dbReference>
<feature type="region of interest" description="Disordered" evidence="1">
    <location>
        <begin position="115"/>
        <end position="145"/>
    </location>
</feature>
<dbReference type="Gene3D" id="1.10.150.50">
    <property type="entry name" value="Transcription Factor, Ets-1"/>
    <property type="match status" value="1"/>
</dbReference>
<dbReference type="Pfam" id="PF07647">
    <property type="entry name" value="SAM_2"/>
    <property type="match status" value="1"/>
</dbReference>
<feature type="region of interest" description="Disordered" evidence="1">
    <location>
        <begin position="1025"/>
        <end position="1063"/>
    </location>
</feature>
<protein>
    <recommendedName>
        <fullName evidence="2">SAM domain-containing protein</fullName>
    </recommendedName>
</protein>
<feature type="region of interest" description="Disordered" evidence="1">
    <location>
        <begin position="1107"/>
        <end position="1128"/>
    </location>
</feature>
<feature type="region of interest" description="Disordered" evidence="1">
    <location>
        <begin position="735"/>
        <end position="769"/>
    </location>
</feature>
<dbReference type="SMART" id="SM00454">
    <property type="entry name" value="SAM"/>
    <property type="match status" value="1"/>
</dbReference>
<dbReference type="SUPFAM" id="SSF47769">
    <property type="entry name" value="SAM/Pointed domain"/>
    <property type="match status" value="1"/>
</dbReference>
<sequence>MSFRFEGRWVPTACAAAAALVLPGAVYLARSAYQAMGKTNNSSTPSGPPAEWDVDQVLQWLRSLGVSAAVVKNFMNHQVNGSVLLLLDESDIRIMASMVRDVVLIREGLRELRAMRNGGSPPTAAPDSTPPTAGPGPNASAVEEENECIKSFLETAEAIFATLCTNSYRQASPRSQKGMRDGLRRQYAAMLNMLETTSPETQAQLAPINQKLETLFENLERNKCDKSSTAALPPQELTRFQCQLKGLHDMVNNFLQVLDSTGDDIAKDPRLQSLRERVGEQIDGIINVVSRLPPQYGEELMNKCKLILQKLGRLPAVPTLPVGQQSEHMSRAPGTSPAEGILKRLQQLFAILKSPAMVVPDVRQRLALISRIREELSEISQAATVCDADAAHIVRRLVEQVSSILDQMEMLSNEEPRVTTAAAHDNRGNAEDFSEQVASCAAPAATPPCDAQGLVAAGMPIDEVTLQLERIFSFINSPTFEALSPEERRHAAQQRLVELQHIEARCLQTRELHDVLELIVPLKEILQIELEEEVAEEGEEEPTPLFLNISSHLRQMKLLLESEGFKSASVQKKRSTASWILPRLQKIRSTVSQLRPRERIVVEGLIRAIKNILRNMAAERATQEETQSEPSELLSRIEVVLSTVQSEEFRNTSMEQRGLIASKLVSDLGSICEGCHLLGDVAVPLLNIAQNLQQRLRGLVRLSEAPGTLHGAASGVDGDIRMNISYPITSENLSKTASEVAGEEVEEEEEEEASGCVMDEEDGGSRGAASKCDQLLEERRGLFLAVRDIVERLQGSNSSAAKLSREELEHLHALLAMVDSVGLATVEESELRDQFELQLRLASDRTAATLAGVSSLVTGHGHEPQRGREGTLGVQDMIRNAEREIRENPPQNESQLQPYLSFIESIKSGYCAIPPESQEALRSLQASVLALVRSFYATEVAQESEQVHRPNEASDGVSGERALALDEHLGQLLFDISHRLRDGPIPPDLLDHYALLLDCLEEGARWPAQRDAIKSVREQIKLQHIAQMSESEDEETEGEEMGEGEEEDGGEDEEGLFDGPPSCKCGDAAAADRVAAVLRRSGEATGSSDGKPLTCTREVCRTDISSPCRASNYSHEPPEPKQEESGLNESIKLRHLGTLRIDIVPGGAENELLLLPRIESKLASEEQHFIENTTLADIQNVGKVIVHLQKNTAVCGSEDLKARVNRVKEIFARQLTAFKGSDQQSVAVRSKLRLKCYEDVVVGQTVRNLLICTAKEMSSTDGVSGNTKLFKFITEGTPVKATTSPDVLQEWEGQSVAVIFCEVNNKETTQLSELVLLHEVLTKRYGFAVYTVTSADSERVHSILREVTALGTKRLFLYFVTAMPSRNPHSVALAKGSSLSYSEVLREVRAIDRVVLAHCQSSRLNVATMLRGQDGSRSGSSSLLSLAVTEAAVAEIKPVRCWLFDGLLTPAVTELLSLDENRVLCPEDIVMYAVTALSSHSIDFGSFMDGESFGMVFFAPVDTLP</sequence>